<dbReference type="GO" id="GO:0044773">
    <property type="term" value="P:mitotic DNA damage checkpoint signaling"/>
    <property type="evidence" value="ECO:0007669"/>
    <property type="project" value="TreeGrafter"/>
</dbReference>
<dbReference type="Proteomes" id="UP000313359">
    <property type="component" value="Unassembled WGS sequence"/>
</dbReference>
<dbReference type="EMBL" id="ML122281">
    <property type="protein sequence ID" value="RPD57465.1"/>
    <property type="molecule type" value="Genomic_DNA"/>
</dbReference>
<keyword evidence="2" id="KW-0808">Transferase</keyword>
<dbReference type="Gene3D" id="1.10.510.10">
    <property type="entry name" value="Transferase(Phosphotransferase) domain 1"/>
    <property type="match status" value="2"/>
</dbReference>
<dbReference type="GO" id="GO:0005524">
    <property type="term" value="F:ATP binding"/>
    <property type="evidence" value="ECO:0007669"/>
    <property type="project" value="InterPro"/>
</dbReference>
<dbReference type="CDD" id="cd00180">
    <property type="entry name" value="PKc"/>
    <property type="match status" value="1"/>
</dbReference>
<evidence type="ECO:0000313" key="3">
    <source>
        <dbReference type="Proteomes" id="UP000313359"/>
    </source>
</evidence>
<dbReference type="PROSITE" id="PS50011">
    <property type="entry name" value="PROTEIN_KINASE_DOM"/>
    <property type="match status" value="1"/>
</dbReference>
<dbReference type="PANTHER" id="PTHR44167:SF30">
    <property type="entry name" value="PHOSPHORYLASE KINASE"/>
    <property type="match status" value="1"/>
</dbReference>
<proteinExistence type="predicted"/>
<dbReference type="OrthoDB" id="5987198at2759"/>
<dbReference type="GO" id="GO:0005634">
    <property type="term" value="C:nucleus"/>
    <property type="evidence" value="ECO:0007669"/>
    <property type="project" value="TreeGrafter"/>
</dbReference>
<dbReference type="PANTHER" id="PTHR44167">
    <property type="entry name" value="OVARIAN-SPECIFIC SERINE/THREONINE-PROTEIN KINASE LOK-RELATED"/>
    <property type="match status" value="1"/>
</dbReference>
<keyword evidence="2" id="KW-0418">Kinase</keyword>
<dbReference type="InterPro" id="IPR000719">
    <property type="entry name" value="Prot_kinase_dom"/>
</dbReference>
<dbReference type="InterPro" id="IPR011009">
    <property type="entry name" value="Kinase-like_dom_sf"/>
</dbReference>
<evidence type="ECO:0000313" key="2">
    <source>
        <dbReference type="EMBL" id="RPD57465.1"/>
    </source>
</evidence>
<dbReference type="AlphaFoldDB" id="A0A5C2S1S4"/>
<dbReference type="SMART" id="SM00220">
    <property type="entry name" value="S_TKc"/>
    <property type="match status" value="1"/>
</dbReference>
<keyword evidence="3" id="KW-1185">Reference proteome</keyword>
<feature type="domain" description="Protein kinase" evidence="1">
    <location>
        <begin position="1"/>
        <end position="335"/>
    </location>
</feature>
<gene>
    <name evidence="2" type="ORF">L227DRAFT_506888</name>
</gene>
<name>A0A5C2S1S4_9APHY</name>
<organism evidence="2 3">
    <name type="scientific">Lentinus tigrinus ALCF2SS1-6</name>
    <dbReference type="NCBI Taxonomy" id="1328759"/>
    <lineage>
        <taxon>Eukaryota</taxon>
        <taxon>Fungi</taxon>
        <taxon>Dikarya</taxon>
        <taxon>Basidiomycota</taxon>
        <taxon>Agaricomycotina</taxon>
        <taxon>Agaricomycetes</taxon>
        <taxon>Polyporales</taxon>
        <taxon>Polyporaceae</taxon>
        <taxon>Lentinus</taxon>
    </lineage>
</organism>
<dbReference type="GO" id="GO:0004674">
    <property type="term" value="F:protein serine/threonine kinase activity"/>
    <property type="evidence" value="ECO:0007669"/>
    <property type="project" value="TreeGrafter"/>
</dbReference>
<evidence type="ECO:0000259" key="1">
    <source>
        <dbReference type="PROSITE" id="PS50011"/>
    </source>
</evidence>
<accession>A0A5C2S1S4</accession>
<dbReference type="STRING" id="1328759.A0A5C2S1S4"/>
<sequence>MFNTNQKQLPRHAILNQDALALSARSTDLGAYDLSPSEHFWQARHSHLKQHGYSLRPRYSPDWKPSWLGTNRDPLFCEDSIRSIARGVMDARRLSDNALVAIKRVPKDTEEMHIAQFLSSIRDPQNHCVPIIEILPDPFDSLLYLLVMPYLRQCNNPDFCSVGEVICFMEQTMEGLAFLHRNRVAHRDIAVQNIMMDARPLYPQGHHPVQLNYTPDGMYRISPLSRTDRPVRYYYIDFGLSVQFPKGASPYVVGDVGRDTDVPELSETVPYDAFKVDIFALGNLFYKEFYDKYNSMEWMADLIVPMRQTQPEARPTIDEVLERWKEIKTTLHPSLYRWRLGSKSEPAIERVFNNTVAAAWNGIYSLRKLVH</sequence>
<protein>
    <submittedName>
        <fullName evidence="2">Kinase-like protein</fullName>
    </submittedName>
</protein>
<dbReference type="Pfam" id="PF00069">
    <property type="entry name" value="Pkinase"/>
    <property type="match status" value="1"/>
</dbReference>
<reference evidence="2" key="1">
    <citation type="journal article" date="2018" name="Genome Biol. Evol.">
        <title>Genomics and development of Lentinus tigrinus, a white-rot wood-decaying mushroom with dimorphic fruiting bodies.</title>
        <authorList>
            <person name="Wu B."/>
            <person name="Xu Z."/>
            <person name="Knudson A."/>
            <person name="Carlson A."/>
            <person name="Chen N."/>
            <person name="Kovaka S."/>
            <person name="LaButti K."/>
            <person name="Lipzen A."/>
            <person name="Pennachio C."/>
            <person name="Riley R."/>
            <person name="Schakwitz W."/>
            <person name="Umezawa K."/>
            <person name="Ohm R.A."/>
            <person name="Grigoriev I.V."/>
            <person name="Nagy L.G."/>
            <person name="Gibbons J."/>
            <person name="Hibbett D."/>
        </authorList>
    </citation>
    <scope>NUCLEOTIDE SEQUENCE [LARGE SCALE GENOMIC DNA]</scope>
    <source>
        <strain evidence="2">ALCF2SS1-6</strain>
    </source>
</reference>
<dbReference type="SUPFAM" id="SSF56112">
    <property type="entry name" value="Protein kinase-like (PK-like)"/>
    <property type="match status" value="1"/>
</dbReference>